<accession>A0A843UF02</accession>
<proteinExistence type="predicted"/>
<protein>
    <submittedName>
        <fullName evidence="2">Uncharacterized protein</fullName>
    </submittedName>
</protein>
<feature type="chain" id="PRO_5032558079" evidence="1">
    <location>
        <begin position="21"/>
        <end position="46"/>
    </location>
</feature>
<reference evidence="2" key="1">
    <citation type="submission" date="2017-07" db="EMBL/GenBank/DDBJ databases">
        <title>Taro Niue Genome Assembly and Annotation.</title>
        <authorList>
            <person name="Atibalentja N."/>
            <person name="Keating K."/>
            <person name="Fields C.J."/>
        </authorList>
    </citation>
    <scope>NUCLEOTIDE SEQUENCE</scope>
    <source>
        <strain evidence="2">Niue_2</strain>
        <tissue evidence="2">Leaf</tissue>
    </source>
</reference>
<feature type="signal peptide" evidence="1">
    <location>
        <begin position="1"/>
        <end position="20"/>
    </location>
</feature>
<evidence type="ECO:0000313" key="2">
    <source>
        <dbReference type="EMBL" id="MQL84422.1"/>
    </source>
</evidence>
<name>A0A843UF02_COLES</name>
<gene>
    <name evidence="2" type="ORF">Taro_016923</name>
</gene>
<evidence type="ECO:0000313" key="3">
    <source>
        <dbReference type="Proteomes" id="UP000652761"/>
    </source>
</evidence>
<keyword evidence="1" id="KW-0732">Signal</keyword>
<keyword evidence="3" id="KW-1185">Reference proteome</keyword>
<evidence type="ECO:0000256" key="1">
    <source>
        <dbReference type="SAM" id="SignalP"/>
    </source>
</evidence>
<dbReference type="AlphaFoldDB" id="A0A843UF02"/>
<dbReference type="EMBL" id="NMUH01000760">
    <property type="protein sequence ID" value="MQL84422.1"/>
    <property type="molecule type" value="Genomic_DNA"/>
</dbReference>
<organism evidence="2 3">
    <name type="scientific">Colocasia esculenta</name>
    <name type="common">Wild taro</name>
    <name type="synonym">Arum esculentum</name>
    <dbReference type="NCBI Taxonomy" id="4460"/>
    <lineage>
        <taxon>Eukaryota</taxon>
        <taxon>Viridiplantae</taxon>
        <taxon>Streptophyta</taxon>
        <taxon>Embryophyta</taxon>
        <taxon>Tracheophyta</taxon>
        <taxon>Spermatophyta</taxon>
        <taxon>Magnoliopsida</taxon>
        <taxon>Liliopsida</taxon>
        <taxon>Araceae</taxon>
        <taxon>Aroideae</taxon>
        <taxon>Colocasieae</taxon>
        <taxon>Colocasia</taxon>
    </lineage>
</organism>
<dbReference type="Proteomes" id="UP000652761">
    <property type="component" value="Unassembled WGS sequence"/>
</dbReference>
<comment type="caution">
    <text evidence="2">The sequence shown here is derived from an EMBL/GenBank/DDBJ whole genome shotgun (WGS) entry which is preliminary data.</text>
</comment>
<sequence>MVARCLSWCVPRLCFRFVFSDSVGFTRVVSGPTLVVGRGVLCSATL</sequence>